<accession>A0A166ZNI0</accession>
<dbReference type="EMBL" id="AUXZ01000141">
    <property type="protein sequence ID" value="KZN44498.1"/>
    <property type="molecule type" value="Genomic_DNA"/>
</dbReference>
<sequence>MPEVAQAQALKWRHQASKKKLSDLTVIFVEYALSLKWSPEQIAGVSKIIELPVSHEWIYFHIQKDKLNGGQLYKQLRHGHRKYRKGLKLNEQLFPIE</sequence>
<evidence type="ECO:0000313" key="2">
    <source>
        <dbReference type="Proteomes" id="UP000076503"/>
    </source>
</evidence>
<organism evidence="1 2">
    <name type="scientific">Pseudoalteromonas luteoviolacea H33</name>
    <dbReference type="NCBI Taxonomy" id="1365251"/>
    <lineage>
        <taxon>Bacteria</taxon>
        <taxon>Pseudomonadati</taxon>
        <taxon>Pseudomonadota</taxon>
        <taxon>Gammaproteobacteria</taxon>
        <taxon>Alteromonadales</taxon>
        <taxon>Pseudoalteromonadaceae</taxon>
        <taxon>Pseudoalteromonas</taxon>
    </lineage>
</organism>
<protein>
    <submittedName>
        <fullName evidence="1">Uncharacterized protein</fullName>
    </submittedName>
</protein>
<dbReference type="AlphaFoldDB" id="A0A166ZNI0"/>
<comment type="caution">
    <text evidence="1">The sequence shown here is derived from an EMBL/GenBank/DDBJ whole genome shotgun (WGS) entry which is preliminary data.</text>
</comment>
<reference evidence="1 2" key="1">
    <citation type="submission" date="2013-07" db="EMBL/GenBank/DDBJ databases">
        <title>Comparative Genomic and Metabolomic Analysis of Twelve Strains of Pseudoalteromonas luteoviolacea.</title>
        <authorList>
            <person name="Vynne N.G."/>
            <person name="Mansson M."/>
            <person name="Gram L."/>
        </authorList>
    </citation>
    <scope>NUCLEOTIDE SEQUENCE [LARGE SCALE GENOMIC DNA]</scope>
    <source>
        <strain evidence="1 2">H33</strain>
    </source>
</reference>
<gene>
    <name evidence="1" type="ORF">N476_05740</name>
</gene>
<dbReference type="Proteomes" id="UP000076503">
    <property type="component" value="Unassembled WGS sequence"/>
</dbReference>
<proteinExistence type="predicted"/>
<name>A0A166ZNI0_9GAMM</name>
<evidence type="ECO:0000313" key="1">
    <source>
        <dbReference type="EMBL" id="KZN44498.1"/>
    </source>
</evidence>
<dbReference type="PATRIC" id="fig|1365251.3.peg.5274"/>